<evidence type="ECO:0000259" key="3">
    <source>
        <dbReference type="SMART" id="SM00903"/>
    </source>
</evidence>
<dbReference type="Proteomes" id="UP000198894">
    <property type="component" value="Unassembled WGS sequence"/>
</dbReference>
<protein>
    <submittedName>
        <fullName evidence="4">NADH-FMN oxidoreductase RutF, flavin reductase (DIM6/NTAB) family</fullName>
    </submittedName>
</protein>
<dbReference type="RefSeq" id="WP_091595734.1">
    <property type="nucleotide sequence ID" value="NZ_FNEE01000011.1"/>
</dbReference>
<evidence type="ECO:0000256" key="2">
    <source>
        <dbReference type="ARBA" id="ARBA00023002"/>
    </source>
</evidence>
<dbReference type="InterPro" id="IPR050268">
    <property type="entry name" value="NADH-dep_flavin_reductase"/>
</dbReference>
<evidence type="ECO:0000256" key="1">
    <source>
        <dbReference type="ARBA" id="ARBA00008898"/>
    </source>
</evidence>
<sequence>MYHFLNPEQQPMKSFVPGPDRKREFRDALGRFATGITVVTTMTPDGPVGITANSFASVSLDPPIVLWSIGRHSRRFAAFAGCEHFAVHVLGAEQIELSQRFARVGQAFDGLPHDLNDAGVPLLGDCLSRFECVRISGHEGGDHLIVVARVTAATLRDGEPLLFFGGGYGRFDDGSNVTPSM</sequence>
<proteinExistence type="inferred from homology"/>
<evidence type="ECO:0000313" key="5">
    <source>
        <dbReference type="Proteomes" id="UP000198894"/>
    </source>
</evidence>
<dbReference type="EMBL" id="FNEE01000011">
    <property type="protein sequence ID" value="SDK03828.1"/>
    <property type="molecule type" value="Genomic_DNA"/>
</dbReference>
<evidence type="ECO:0000313" key="4">
    <source>
        <dbReference type="EMBL" id="SDK03828.1"/>
    </source>
</evidence>
<accession>A0A1G8YM35</accession>
<dbReference type="AlphaFoldDB" id="A0A1G8YM35"/>
<dbReference type="InterPro" id="IPR012349">
    <property type="entry name" value="Split_barrel_FMN-bd"/>
</dbReference>
<comment type="similarity">
    <text evidence="1">Belongs to the non-flavoprotein flavin reductase family.</text>
</comment>
<dbReference type="GO" id="GO:0010181">
    <property type="term" value="F:FMN binding"/>
    <property type="evidence" value="ECO:0007669"/>
    <property type="project" value="InterPro"/>
</dbReference>
<dbReference type="Pfam" id="PF01613">
    <property type="entry name" value="Flavin_Reduct"/>
    <property type="match status" value="1"/>
</dbReference>
<dbReference type="PANTHER" id="PTHR30466">
    <property type="entry name" value="FLAVIN REDUCTASE"/>
    <property type="match status" value="1"/>
</dbReference>
<dbReference type="Gene3D" id="2.30.110.10">
    <property type="entry name" value="Electron Transport, Fmn-binding Protein, Chain A"/>
    <property type="match status" value="1"/>
</dbReference>
<dbReference type="PANTHER" id="PTHR30466:SF11">
    <property type="entry name" value="FLAVIN-DEPENDENT MONOOXYGENASE, REDUCTASE SUBUNIT HSAB"/>
    <property type="match status" value="1"/>
</dbReference>
<feature type="domain" description="Flavin reductase like" evidence="3">
    <location>
        <begin position="29"/>
        <end position="170"/>
    </location>
</feature>
<dbReference type="GO" id="GO:0042602">
    <property type="term" value="F:riboflavin reductase (NADPH) activity"/>
    <property type="evidence" value="ECO:0007669"/>
    <property type="project" value="TreeGrafter"/>
</dbReference>
<organism evidence="4 5">
    <name type="scientific">Mesorhizobium muleiense</name>
    <dbReference type="NCBI Taxonomy" id="1004279"/>
    <lineage>
        <taxon>Bacteria</taxon>
        <taxon>Pseudomonadati</taxon>
        <taxon>Pseudomonadota</taxon>
        <taxon>Alphaproteobacteria</taxon>
        <taxon>Hyphomicrobiales</taxon>
        <taxon>Phyllobacteriaceae</taxon>
        <taxon>Mesorhizobium</taxon>
    </lineage>
</organism>
<keyword evidence="5" id="KW-1185">Reference proteome</keyword>
<name>A0A1G8YM35_9HYPH</name>
<dbReference type="SMART" id="SM00903">
    <property type="entry name" value="Flavin_Reduct"/>
    <property type="match status" value="1"/>
</dbReference>
<dbReference type="InterPro" id="IPR002563">
    <property type="entry name" value="Flavin_Rdtase-like_dom"/>
</dbReference>
<dbReference type="SUPFAM" id="SSF50475">
    <property type="entry name" value="FMN-binding split barrel"/>
    <property type="match status" value="1"/>
</dbReference>
<gene>
    <name evidence="4" type="ORF">SAMN05428953_11119</name>
</gene>
<reference evidence="5" key="1">
    <citation type="submission" date="2016-10" db="EMBL/GenBank/DDBJ databases">
        <authorList>
            <person name="Varghese N."/>
            <person name="Submissions S."/>
        </authorList>
    </citation>
    <scope>NUCLEOTIDE SEQUENCE [LARGE SCALE GENOMIC DNA]</scope>
    <source>
        <strain evidence="5">CGMCC 1.11022</strain>
    </source>
</reference>
<keyword evidence="2" id="KW-0560">Oxidoreductase</keyword>